<reference evidence="2 3" key="1">
    <citation type="submission" date="2020-01" db="EMBL/GenBank/DDBJ databases">
        <title>Vast differences in strain-level diversity in the gut microbiota of two closely related honey bee species.</title>
        <authorList>
            <person name="Ellegaard K.M."/>
            <person name="Suenami S."/>
            <person name="Miyazaki R."/>
            <person name="Engel P."/>
        </authorList>
    </citation>
    <scope>NUCLEOTIDE SEQUENCE [LARGE SCALE GENOMIC DNA]</scope>
    <source>
        <strain evidence="2 3">ESL0416</strain>
    </source>
</reference>
<dbReference type="EMBL" id="CP048268">
    <property type="protein sequence ID" value="QYN52386.1"/>
    <property type="molecule type" value="Genomic_DNA"/>
</dbReference>
<evidence type="ECO:0000313" key="3">
    <source>
        <dbReference type="Proteomes" id="UP000826550"/>
    </source>
</evidence>
<feature type="transmembrane region" description="Helical" evidence="1">
    <location>
        <begin position="190"/>
        <end position="214"/>
    </location>
</feature>
<keyword evidence="1" id="KW-1133">Transmembrane helix</keyword>
<dbReference type="InterPro" id="IPR050303">
    <property type="entry name" value="GatZ_KbaZ_carbometab"/>
</dbReference>
<dbReference type="PANTHER" id="PTHR32502">
    <property type="entry name" value="N-ACETYLGALACTOSAMINE PERMEASE II COMPONENT-RELATED"/>
    <property type="match status" value="1"/>
</dbReference>
<accession>A0ABX8W3U5</accession>
<dbReference type="RefSeq" id="WP_220220827.1">
    <property type="nucleotide sequence ID" value="NZ_CP048268.1"/>
</dbReference>
<keyword evidence="1" id="KW-0472">Membrane</keyword>
<sequence>MTFNNTNSIKKEEKKLTKKDLNGIFWRSMPMEASFNYERMMSMGFAYTMTGIINKLYDKKEDRKNAIKRHLEFFNCTSATSPFIAGVLASMEEKNANDPEFDPSSINTMKTGLMGPLSGIGDSIFWDSLRIIASGIGVSLAQKGSILGPILFILIYNLPNLLVRYYGTMWGYKLGTNFVDKMASGLMNSITYAINILGNTVIGAMVASMVVINLPVQLSGGKNPATIQSLLNSIMPDLLPLAVTFFIAWLLKKKHAKMMWLLLAILAISILGTFCGFLKP</sequence>
<keyword evidence="3" id="KW-1185">Reference proteome</keyword>
<dbReference type="InterPro" id="IPR004704">
    <property type="entry name" value="PTS_IID_man"/>
</dbReference>
<evidence type="ECO:0000256" key="1">
    <source>
        <dbReference type="SAM" id="Phobius"/>
    </source>
</evidence>
<feature type="transmembrane region" description="Helical" evidence="1">
    <location>
        <begin position="258"/>
        <end position="279"/>
    </location>
</feature>
<dbReference type="Proteomes" id="UP000826550">
    <property type="component" value="Chromosome"/>
</dbReference>
<name>A0ABX8W3U5_9LACO</name>
<evidence type="ECO:0000313" key="2">
    <source>
        <dbReference type="EMBL" id="QYN52386.1"/>
    </source>
</evidence>
<organism evidence="2 3">
    <name type="scientific">Lactobacillus panisapium</name>
    <dbReference type="NCBI Taxonomy" id="2012495"/>
    <lineage>
        <taxon>Bacteria</taxon>
        <taxon>Bacillati</taxon>
        <taxon>Bacillota</taxon>
        <taxon>Bacilli</taxon>
        <taxon>Lactobacillales</taxon>
        <taxon>Lactobacillaceae</taxon>
        <taxon>Lactobacillus</taxon>
    </lineage>
</organism>
<dbReference type="PROSITE" id="PS51108">
    <property type="entry name" value="PTS_EIID"/>
    <property type="match status" value="1"/>
</dbReference>
<keyword evidence="1" id="KW-0812">Transmembrane</keyword>
<dbReference type="Pfam" id="PF03613">
    <property type="entry name" value="EIID-AGA"/>
    <property type="match status" value="1"/>
</dbReference>
<protein>
    <submittedName>
        <fullName evidence="2">PTS system mannose/fructose/sorbose family transporter subunit IID</fullName>
    </submittedName>
</protein>
<feature type="transmembrane region" description="Helical" evidence="1">
    <location>
        <begin position="234"/>
        <end position="251"/>
    </location>
</feature>
<dbReference type="PANTHER" id="PTHR32502:SF23">
    <property type="entry name" value="TRANSPORT PROTEIN, PTS SYSTEM"/>
    <property type="match status" value="1"/>
</dbReference>
<proteinExistence type="predicted"/>
<gene>
    <name evidence="2" type="ORF">GYM71_02785</name>
</gene>